<organism evidence="2 3">
    <name type="scientific">Nocardiopsis exhalans</name>
    <dbReference type="NCBI Taxonomy" id="163604"/>
    <lineage>
        <taxon>Bacteria</taxon>
        <taxon>Bacillati</taxon>
        <taxon>Actinomycetota</taxon>
        <taxon>Actinomycetes</taxon>
        <taxon>Streptosporangiales</taxon>
        <taxon>Nocardiopsidaceae</taxon>
        <taxon>Nocardiopsis</taxon>
    </lineage>
</organism>
<evidence type="ECO:0000313" key="2">
    <source>
        <dbReference type="EMBL" id="USY17236.1"/>
    </source>
</evidence>
<accession>A0ABY5CZC8</accession>
<evidence type="ECO:0000256" key="1">
    <source>
        <dbReference type="SAM" id="MobiDB-lite"/>
    </source>
</evidence>
<evidence type="ECO:0000313" key="3">
    <source>
        <dbReference type="Proteomes" id="UP001055940"/>
    </source>
</evidence>
<sequence>MSPAQDRTPPEGRPLRPAPTTHVFRTGDDLVIYAGGDDFIVPDLEQDQLEALHALVEGRLPPEQCTAFEPEVLRSLLAELTEEGVLAGPEEGPDSRGRTVSVLGDNPLAETVRTLFGQAGVEDVGPGSADAVVACTGWLTDRAWCDLDAKLHEAGTPWHRAYGDGLSFFLGPLTLPGSSAGYRDTRRRLLAATDADDLLAGLWAHWDTTRNPYPWPDPGVLAVTAGTLVADTLALFSGAPVAATRHQTQVRCSDLYRTHHPVLPVPGGPTFSGQVNR</sequence>
<dbReference type="EMBL" id="CP099837">
    <property type="protein sequence ID" value="USY17236.1"/>
    <property type="molecule type" value="Genomic_DNA"/>
</dbReference>
<keyword evidence="3" id="KW-1185">Reference proteome</keyword>
<protein>
    <submittedName>
        <fullName evidence="2">Uncharacterized protein</fullName>
    </submittedName>
</protein>
<dbReference type="Gene3D" id="3.40.50.720">
    <property type="entry name" value="NAD(P)-binding Rossmann-like Domain"/>
    <property type="match status" value="1"/>
</dbReference>
<dbReference type="RefSeq" id="WP_254416815.1">
    <property type="nucleotide sequence ID" value="NZ_BAAAJB010000003.1"/>
</dbReference>
<proteinExistence type="predicted"/>
<name>A0ABY5CZC8_9ACTN</name>
<dbReference type="Proteomes" id="UP001055940">
    <property type="component" value="Chromosome"/>
</dbReference>
<gene>
    <name evidence="2" type="ORF">NE857_17940</name>
</gene>
<feature type="region of interest" description="Disordered" evidence="1">
    <location>
        <begin position="1"/>
        <end position="21"/>
    </location>
</feature>
<reference evidence="2" key="1">
    <citation type="submission" date="2022-06" db="EMBL/GenBank/DDBJ databases">
        <authorList>
            <person name="Ping M."/>
        </authorList>
    </citation>
    <scope>NUCLEOTIDE SEQUENCE</scope>
    <source>
        <strain evidence="2">JCM11759T</strain>
    </source>
</reference>